<keyword evidence="3" id="KW-1003">Cell membrane</keyword>
<dbReference type="CDD" id="cd00761">
    <property type="entry name" value="Glyco_tranf_GTA_type"/>
    <property type="match status" value="1"/>
</dbReference>
<dbReference type="InterPro" id="IPR007554">
    <property type="entry name" value="Glycerophosphate_synth"/>
</dbReference>
<dbReference type="SUPFAM" id="SSF53448">
    <property type="entry name" value="Nucleotide-diphospho-sugar transferases"/>
    <property type="match status" value="1"/>
</dbReference>
<comment type="subcellular location">
    <subcellularLocation>
        <location evidence="1">Cell membrane</location>
        <topology evidence="1">Peripheral membrane protein</topology>
    </subcellularLocation>
</comment>
<dbReference type="Proteomes" id="UP000666915">
    <property type="component" value="Unassembled WGS sequence"/>
</dbReference>
<dbReference type="SUPFAM" id="SSF53756">
    <property type="entry name" value="UDP-Glycosyltransferase/glycogen phosphorylase"/>
    <property type="match status" value="1"/>
</dbReference>
<dbReference type="Gene3D" id="3.40.50.11820">
    <property type="match status" value="1"/>
</dbReference>
<dbReference type="InterPro" id="IPR001173">
    <property type="entry name" value="Glyco_trans_2-like"/>
</dbReference>
<evidence type="ECO:0000313" key="8">
    <source>
        <dbReference type="EMBL" id="MBO2439376.1"/>
    </source>
</evidence>
<dbReference type="Pfam" id="PF00535">
    <property type="entry name" value="Glycos_transf_2"/>
    <property type="match status" value="1"/>
</dbReference>
<keyword evidence="9" id="KW-1185">Reference proteome</keyword>
<evidence type="ECO:0000256" key="2">
    <source>
        <dbReference type="ARBA" id="ARBA00010488"/>
    </source>
</evidence>
<keyword evidence="5" id="KW-0777">Teichoic acid biosynthesis</keyword>
<comment type="similarity">
    <text evidence="2">Belongs to the CDP-glycerol glycerophosphotransferase family.</text>
</comment>
<dbReference type="PANTHER" id="PTHR37316:SF3">
    <property type="entry name" value="TEICHOIC ACID GLYCEROL-PHOSPHATE TRANSFERASE"/>
    <property type="match status" value="1"/>
</dbReference>
<dbReference type="PANTHER" id="PTHR37316">
    <property type="entry name" value="TEICHOIC ACID GLYCEROL-PHOSPHATE PRIMASE"/>
    <property type="match status" value="1"/>
</dbReference>
<name>A0ABS3QZF5_9ACTN</name>
<organism evidence="8 9">
    <name type="scientific">Actinomadura nitritigenes</name>
    <dbReference type="NCBI Taxonomy" id="134602"/>
    <lineage>
        <taxon>Bacteria</taxon>
        <taxon>Bacillati</taxon>
        <taxon>Actinomycetota</taxon>
        <taxon>Actinomycetes</taxon>
        <taxon>Streptosporangiales</taxon>
        <taxon>Thermomonosporaceae</taxon>
        <taxon>Actinomadura</taxon>
    </lineage>
</organism>
<dbReference type="Gene3D" id="3.90.550.10">
    <property type="entry name" value="Spore Coat Polysaccharide Biosynthesis Protein SpsA, Chain A"/>
    <property type="match status" value="1"/>
</dbReference>
<dbReference type="InterPro" id="IPR043148">
    <property type="entry name" value="TagF_C"/>
</dbReference>
<comment type="caution">
    <text evidence="8">The sequence shown here is derived from an EMBL/GenBank/DDBJ whole genome shotgun (WGS) entry which is preliminary data.</text>
</comment>
<accession>A0ABS3QZF5</accession>
<dbReference type="InterPro" id="IPR043149">
    <property type="entry name" value="TagF_N"/>
</dbReference>
<evidence type="ECO:0000256" key="1">
    <source>
        <dbReference type="ARBA" id="ARBA00004202"/>
    </source>
</evidence>
<evidence type="ECO:0000313" key="9">
    <source>
        <dbReference type="Proteomes" id="UP000666915"/>
    </source>
</evidence>
<feature type="domain" description="Glycosyltransferase 2-like" evidence="7">
    <location>
        <begin position="16"/>
        <end position="144"/>
    </location>
</feature>
<dbReference type="RefSeq" id="WP_208267759.1">
    <property type="nucleotide sequence ID" value="NZ_BAAAGM010000033.1"/>
</dbReference>
<reference evidence="8 9" key="1">
    <citation type="submission" date="2021-03" db="EMBL/GenBank/DDBJ databases">
        <authorList>
            <person name="Kanchanasin P."/>
            <person name="Saeng-In P."/>
            <person name="Phongsopitanun W."/>
            <person name="Yuki M."/>
            <person name="Kudo T."/>
            <person name="Ohkuma M."/>
            <person name="Tanasupawat S."/>
        </authorList>
    </citation>
    <scope>NUCLEOTIDE SEQUENCE [LARGE SCALE GENOMIC DNA]</scope>
    <source>
        <strain evidence="8 9">L46</strain>
    </source>
</reference>
<dbReference type="EMBL" id="JAGEOK010000010">
    <property type="protein sequence ID" value="MBO2439376.1"/>
    <property type="molecule type" value="Genomic_DNA"/>
</dbReference>
<sequence>MPSPENLPRSDSPLLSIIVPVYGVEGYVRQCLESILDPSAADLEVIAVDDRSPDNCGAILDEMAAADPRLRVRHLDRNTGLGQARNTGLDMAAGEYVWFFDSDDHATEGAVRAVLDRLAKTRPDVLLVDHERELWDGTRVPNSGGRHFREPPAPPVFTCAERPDVLRIMMAAWNKVIRREYLLGLGLRFSPGYYEDLNVTFPLLMAAGRLSLLDRVCYVYRQRRSGGITRSASRRHFDAFDQYERIFAFMDAHPGTEPFRGLMFDRVIGHALMILEREDRISRPDRREFFGRITAFSRRRRPSGHGVPGGRLKAVKYRLIDRGAYAPYRLAVTLTKVRRRAGALPRTAVRFARRGGRTGRRLAGRLYYRVQLRMPIDENLVVYAAYWYRGVACNPAAIYEKAAEMAPHLRGVWVVKPGARGPVPDGVDTVAPGTLRYLRVLARAKYLVNNVTFPNAVIKRPGQVHVMTQHGTPLKKMGLDQMDFPVGAKGLDFKAQIARADRWDFLLSSNPLSSEAWHRGFPCRYEMLEIGYPRNDRLAAATPDERARLRARLGVPEGKKAVLYAPTHREYRNGYRPMFDVDRFARELGDEYVLLLRPHYYYPAADDGQDDDRVMDVSGHPSVEDLCIASDALLTDYSSIMFDYAVLEDRPIAVLANDWETYRLTRGVNLDITAAPPGVLARTEDELIEAFRTGAPWSDTAAKARDAFRARFCPWDDGRAAERAVERIFLSGR</sequence>
<evidence type="ECO:0000259" key="7">
    <source>
        <dbReference type="Pfam" id="PF00535"/>
    </source>
</evidence>
<dbReference type="Pfam" id="PF04464">
    <property type="entry name" value="Glyphos_transf"/>
    <property type="match status" value="1"/>
</dbReference>
<evidence type="ECO:0000256" key="5">
    <source>
        <dbReference type="ARBA" id="ARBA00022944"/>
    </source>
</evidence>
<keyword evidence="6" id="KW-0472">Membrane</keyword>
<dbReference type="Gene3D" id="3.40.50.12580">
    <property type="match status" value="1"/>
</dbReference>
<evidence type="ECO:0000256" key="3">
    <source>
        <dbReference type="ARBA" id="ARBA00022475"/>
    </source>
</evidence>
<gene>
    <name evidence="8" type="ORF">J4557_17780</name>
</gene>
<protein>
    <submittedName>
        <fullName evidence="8">Bifunctional glycosyltransferase family 2 protein/CDP-glycerol:glycerophosphate glycerophosphotransferase</fullName>
    </submittedName>
</protein>
<evidence type="ECO:0000256" key="4">
    <source>
        <dbReference type="ARBA" id="ARBA00022679"/>
    </source>
</evidence>
<evidence type="ECO:0000256" key="6">
    <source>
        <dbReference type="ARBA" id="ARBA00023136"/>
    </source>
</evidence>
<dbReference type="InterPro" id="IPR029044">
    <property type="entry name" value="Nucleotide-diphossugar_trans"/>
</dbReference>
<proteinExistence type="inferred from homology"/>
<dbReference type="InterPro" id="IPR051612">
    <property type="entry name" value="Teichoic_Acid_Biosynth"/>
</dbReference>
<keyword evidence="4" id="KW-0808">Transferase</keyword>